<dbReference type="STRING" id="1206466.K0KSL7"/>
<dbReference type="PANTHER" id="PTHR28136">
    <property type="entry name" value="NUCLEUS EXPORT PROTEIN BRR6"/>
    <property type="match status" value="1"/>
</dbReference>
<evidence type="ECO:0000313" key="4">
    <source>
        <dbReference type="EMBL" id="CCH44339.1"/>
    </source>
</evidence>
<feature type="region of interest" description="Disordered" evidence="1">
    <location>
        <begin position="496"/>
        <end position="521"/>
    </location>
</feature>
<feature type="compositionally biased region" description="Polar residues" evidence="1">
    <location>
        <begin position="26"/>
        <end position="47"/>
    </location>
</feature>
<sequence>MATHQRKPSKSPEELNVMFQQNHVLSHSNKHNINTLLKNEQDSTNEATSNDSTFDSDFDSNISMIGVDQIENDPKTPLRRAQFRQQQALTGGKNEFSPASNLQSLNSSSIGNSPSFQQSSKGQPSLLKKLYKNPTKDNLPFIDPTKSSTPNTNGISTSSSSSSSLELASSPSKPLHQQFPKQPASILKKKQPNLNIESTKSVNLEQELLNELDEQKETREINPTKLASKVLISPKKNDIIHSYAYSASNSPSAKNIKHASPLSDTLNGNTKSNFKSPYLRSSGSNSTKRKTSLNKEQDNEWLDDKDLEEEQNEEVDNTKEKKKRSRKSKKKTWISLLTSFKFKSLIDPELPYILSLYLQLIFNVLIVSILLYFIYSFISTVKADVENKVDSYASDIIQEIALCSREYLRNNCQPGQRVVALEAACSQWEKCMNQDPTTVGRAKIGAETFAEIINGFIKPISWKSMIFLFLITVGSLVLTNAAFGTYRNYTQYENPYPNYQNQNQNQNQQQQQQSVNQQSYQTPFQTPYRQLQYDGSSTRFYTPKPMSPSLMLTRQRSRNSRKSSRR</sequence>
<evidence type="ECO:0000313" key="5">
    <source>
        <dbReference type="Proteomes" id="UP000009328"/>
    </source>
</evidence>
<feature type="domain" description="Brl1/Brr6" evidence="3">
    <location>
        <begin position="354"/>
        <end position="487"/>
    </location>
</feature>
<feature type="compositionally biased region" description="Low complexity" evidence="1">
    <location>
        <begin position="48"/>
        <end position="57"/>
    </location>
</feature>
<feature type="region of interest" description="Disordered" evidence="1">
    <location>
        <begin position="26"/>
        <end position="57"/>
    </location>
</feature>
<dbReference type="GO" id="GO:0055088">
    <property type="term" value="P:lipid homeostasis"/>
    <property type="evidence" value="ECO:0007669"/>
    <property type="project" value="InterPro"/>
</dbReference>
<dbReference type="InterPro" id="IPR040202">
    <property type="entry name" value="Brl1/Brr6"/>
</dbReference>
<organism evidence="4 5">
    <name type="scientific">Wickerhamomyces ciferrii (strain ATCC 14091 / BCRC 22168 / CBS 111 / JCM 3599 / NBRC 0793 / NRRL Y-1031 F-60-10)</name>
    <name type="common">Yeast</name>
    <name type="synonym">Pichia ciferrii</name>
    <dbReference type="NCBI Taxonomy" id="1206466"/>
    <lineage>
        <taxon>Eukaryota</taxon>
        <taxon>Fungi</taxon>
        <taxon>Dikarya</taxon>
        <taxon>Ascomycota</taxon>
        <taxon>Saccharomycotina</taxon>
        <taxon>Saccharomycetes</taxon>
        <taxon>Phaffomycetales</taxon>
        <taxon>Wickerhamomycetaceae</taxon>
        <taxon>Wickerhamomyces</taxon>
    </lineage>
</organism>
<feature type="compositionally biased region" description="Basic residues" evidence="1">
    <location>
        <begin position="555"/>
        <end position="566"/>
    </location>
</feature>
<dbReference type="Pfam" id="PF10104">
    <property type="entry name" value="Brr6_like_C_C"/>
    <property type="match status" value="1"/>
</dbReference>
<name>K0KSL7_WICCF</name>
<protein>
    <submittedName>
        <fullName evidence="4">Nucleus export protein BRL1</fullName>
    </submittedName>
</protein>
<dbReference type="PANTHER" id="PTHR28136:SF1">
    <property type="entry name" value="NUCLEUS EXPORT PROTEIN BRL1"/>
    <property type="match status" value="1"/>
</dbReference>
<feature type="region of interest" description="Disordered" evidence="1">
    <location>
        <begin position="535"/>
        <end position="566"/>
    </location>
</feature>
<keyword evidence="2" id="KW-0472">Membrane</keyword>
<dbReference type="GO" id="GO:0031965">
    <property type="term" value="C:nuclear membrane"/>
    <property type="evidence" value="ECO:0007669"/>
    <property type="project" value="InterPro"/>
</dbReference>
<proteinExistence type="predicted"/>
<dbReference type="EMBL" id="CAIF01000123">
    <property type="protein sequence ID" value="CCH44339.1"/>
    <property type="molecule type" value="Genomic_DNA"/>
</dbReference>
<reference evidence="4 5" key="1">
    <citation type="journal article" date="2012" name="Eukaryot. Cell">
        <title>Draft genome sequence of Wickerhamomyces ciferrii NRRL Y-1031 F-60-10.</title>
        <authorList>
            <person name="Schneider J."/>
            <person name="Andrea H."/>
            <person name="Blom J."/>
            <person name="Jaenicke S."/>
            <person name="Ruckert C."/>
            <person name="Schorsch C."/>
            <person name="Szczepanowski R."/>
            <person name="Farwick M."/>
            <person name="Goesmann A."/>
            <person name="Puhler A."/>
            <person name="Schaffer S."/>
            <person name="Tauch A."/>
            <person name="Kohler T."/>
            <person name="Brinkrolf K."/>
        </authorList>
    </citation>
    <scope>NUCLEOTIDE SEQUENCE [LARGE SCALE GENOMIC DNA]</scope>
    <source>
        <strain evidence="5">ATCC 14091 / BCRC 22168 / CBS 111 / JCM 3599 / NBRC 0793 / NRRL Y-1031 F-60-10</strain>
    </source>
</reference>
<dbReference type="AlphaFoldDB" id="K0KSL7"/>
<gene>
    <name evidence="4" type="ORF">BN7_3902</name>
</gene>
<evidence type="ECO:0000256" key="2">
    <source>
        <dbReference type="SAM" id="Phobius"/>
    </source>
</evidence>
<dbReference type="eggNOG" id="KOG4503">
    <property type="taxonomic scope" value="Eukaryota"/>
</dbReference>
<dbReference type="InterPro" id="IPR018767">
    <property type="entry name" value="Brl1/Brr6_dom"/>
</dbReference>
<feature type="region of interest" description="Disordered" evidence="1">
    <location>
        <begin position="249"/>
        <end position="324"/>
    </location>
</feature>
<evidence type="ECO:0000259" key="3">
    <source>
        <dbReference type="SMART" id="SM01042"/>
    </source>
</evidence>
<keyword evidence="5" id="KW-1185">Reference proteome</keyword>
<accession>K0KSL7</accession>
<feature type="transmembrane region" description="Helical" evidence="2">
    <location>
        <begin position="356"/>
        <end position="378"/>
    </location>
</feature>
<dbReference type="SMART" id="SM01042">
    <property type="entry name" value="Brr6_like_C_C"/>
    <property type="match status" value="1"/>
</dbReference>
<keyword evidence="2" id="KW-1133">Transmembrane helix</keyword>
<dbReference type="Proteomes" id="UP000009328">
    <property type="component" value="Unassembled WGS sequence"/>
</dbReference>
<dbReference type="HOGENOM" id="CLU_481629_0_0_1"/>
<feature type="compositionally biased region" description="Low complexity" evidence="1">
    <location>
        <begin position="147"/>
        <end position="175"/>
    </location>
</feature>
<feature type="compositionally biased region" description="Polar residues" evidence="1">
    <location>
        <begin position="262"/>
        <end position="286"/>
    </location>
</feature>
<evidence type="ECO:0000256" key="1">
    <source>
        <dbReference type="SAM" id="MobiDB-lite"/>
    </source>
</evidence>
<dbReference type="GO" id="GO:0006998">
    <property type="term" value="P:nuclear envelope organization"/>
    <property type="evidence" value="ECO:0007669"/>
    <property type="project" value="InterPro"/>
</dbReference>
<feature type="region of interest" description="Disordered" evidence="1">
    <location>
        <begin position="83"/>
        <end position="199"/>
    </location>
</feature>
<dbReference type="InParanoid" id="K0KSL7"/>
<feature type="compositionally biased region" description="Basic and acidic residues" evidence="1">
    <location>
        <begin position="293"/>
        <end position="304"/>
    </location>
</feature>
<keyword evidence="2" id="KW-0812">Transmembrane</keyword>
<feature type="compositionally biased region" description="Low complexity" evidence="1">
    <location>
        <begin position="97"/>
        <end position="120"/>
    </location>
</feature>
<feature type="transmembrane region" description="Helical" evidence="2">
    <location>
        <begin position="466"/>
        <end position="486"/>
    </location>
</feature>
<comment type="caution">
    <text evidence="4">The sequence shown here is derived from an EMBL/GenBank/DDBJ whole genome shotgun (WGS) entry which is preliminary data.</text>
</comment>
<feature type="compositionally biased region" description="Acidic residues" evidence="1">
    <location>
        <begin position="305"/>
        <end position="315"/>
    </location>
</feature>